<gene>
    <name evidence="1" type="ORF">ACHAWU_003971</name>
</gene>
<dbReference type="Proteomes" id="UP001530293">
    <property type="component" value="Unassembled WGS sequence"/>
</dbReference>
<reference evidence="1 2" key="1">
    <citation type="submission" date="2024-10" db="EMBL/GenBank/DDBJ databases">
        <title>Updated reference genomes for cyclostephanoid diatoms.</title>
        <authorList>
            <person name="Roberts W.R."/>
            <person name="Alverson A.J."/>
        </authorList>
    </citation>
    <scope>NUCLEOTIDE SEQUENCE [LARGE SCALE GENOMIC DNA]</scope>
    <source>
        <strain evidence="1 2">AJA232-27</strain>
    </source>
</reference>
<proteinExistence type="predicted"/>
<name>A0ABD3MMP3_9STRA</name>
<sequence length="86" mass="9658">MAQKLARDFRSVPAFHDLEIYSVRAIESNTVIALSADRFSRSRAKLCNKVATVPETSSYPSKSYGRTIRPGHSWIASPRNIPLRIP</sequence>
<evidence type="ECO:0000313" key="1">
    <source>
        <dbReference type="EMBL" id="KAL3764159.1"/>
    </source>
</evidence>
<dbReference type="EMBL" id="JALLBG020000108">
    <property type="protein sequence ID" value="KAL3764159.1"/>
    <property type="molecule type" value="Genomic_DNA"/>
</dbReference>
<comment type="caution">
    <text evidence="1">The sequence shown here is derived from an EMBL/GenBank/DDBJ whole genome shotgun (WGS) entry which is preliminary data.</text>
</comment>
<keyword evidence="2" id="KW-1185">Reference proteome</keyword>
<evidence type="ECO:0000313" key="2">
    <source>
        <dbReference type="Proteomes" id="UP001530293"/>
    </source>
</evidence>
<protein>
    <submittedName>
        <fullName evidence="1">Uncharacterized protein</fullName>
    </submittedName>
</protein>
<dbReference type="AlphaFoldDB" id="A0ABD3MMP3"/>
<accession>A0ABD3MMP3</accession>
<organism evidence="1 2">
    <name type="scientific">Discostella pseudostelligera</name>
    <dbReference type="NCBI Taxonomy" id="259834"/>
    <lineage>
        <taxon>Eukaryota</taxon>
        <taxon>Sar</taxon>
        <taxon>Stramenopiles</taxon>
        <taxon>Ochrophyta</taxon>
        <taxon>Bacillariophyta</taxon>
        <taxon>Coscinodiscophyceae</taxon>
        <taxon>Thalassiosirophycidae</taxon>
        <taxon>Stephanodiscales</taxon>
        <taxon>Stephanodiscaceae</taxon>
        <taxon>Discostella</taxon>
    </lineage>
</organism>